<dbReference type="RefSeq" id="XP_009024637.1">
    <property type="nucleotide sequence ID" value="XM_009026389.1"/>
</dbReference>
<dbReference type="PROSITE" id="PS51144">
    <property type="entry name" value="ALPHA_CA_2"/>
    <property type="match status" value="1"/>
</dbReference>
<sequence length="116" mass="13219">GPLKWANTYPKCSGSNQSPIDIRKENIRFSTHLLSFELPGYDSIPSGAHWELHNTGHLLQIRMNGEYLVSEGGLSGQYKAMQMDFRWGRNEKKGSEHALNGTKYPMEVFFFLIISL</sequence>
<reference evidence="10" key="1">
    <citation type="submission" date="2012-12" db="EMBL/GenBank/DDBJ databases">
        <authorList>
            <person name="Hellsten U."/>
            <person name="Grimwood J."/>
            <person name="Chapman J.A."/>
            <person name="Shapiro H."/>
            <person name="Aerts A."/>
            <person name="Otillar R.P."/>
            <person name="Terry A.Y."/>
            <person name="Boore J.L."/>
            <person name="Simakov O."/>
            <person name="Marletaz F."/>
            <person name="Cho S.-J."/>
            <person name="Edsinger-Gonzales E."/>
            <person name="Havlak P."/>
            <person name="Kuo D.-H."/>
            <person name="Larsson T."/>
            <person name="Lv J."/>
            <person name="Arendt D."/>
            <person name="Savage R."/>
            <person name="Osoegawa K."/>
            <person name="de Jong P."/>
            <person name="Lindberg D.R."/>
            <person name="Seaver E.C."/>
            <person name="Weisblat D.A."/>
            <person name="Putnam N.H."/>
            <person name="Grigoriev I.V."/>
            <person name="Rokhsar D.S."/>
        </authorList>
    </citation>
    <scope>NUCLEOTIDE SEQUENCE</scope>
</reference>
<proteinExistence type="inferred from homology"/>
<comment type="catalytic activity">
    <reaction evidence="6">
        <text>hydrogencarbonate + H(+) = CO2 + H2O</text>
        <dbReference type="Rhea" id="RHEA:10748"/>
        <dbReference type="ChEBI" id="CHEBI:15377"/>
        <dbReference type="ChEBI" id="CHEBI:15378"/>
        <dbReference type="ChEBI" id="CHEBI:16526"/>
        <dbReference type="ChEBI" id="CHEBI:17544"/>
        <dbReference type="EC" id="4.2.1.1"/>
    </reaction>
</comment>
<dbReference type="OMA" id="ESAFPEC"/>
<dbReference type="Proteomes" id="UP000015101">
    <property type="component" value="Unassembled WGS sequence"/>
</dbReference>
<gene>
    <name evidence="9" type="primary">20216520</name>
    <name evidence="8" type="ORF">HELRODRAFT_85727</name>
</gene>
<dbReference type="EC" id="4.2.1.1" evidence="2"/>
<evidence type="ECO:0000256" key="2">
    <source>
        <dbReference type="ARBA" id="ARBA00012925"/>
    </source>
</evidence>
<dbReference type="InParanoid" id="T1G623"/>
<dbReference type="PANTHER" id="PTHR18952">
    <property type="entry name" value="CARBONIC ANHYDRASE"/>
    <property type="match status" value="1"/>
</dbReference>
<protein>
    <recommendedName>
        <fullName evidence="2">carbonic anhydrase</fullName>
        <ecNumber evidence="2">4.2.1.1</ecNumber>
    </recommendedName>
</protein>
<dbReference type="InterPro" id="IPR023561">
    <property type="entry name" value="Carbonic_anhydrase_a-class"/>
</dbReference>
<dbReference type="InterPro" id="IPR036398">
    <property type="entry name" value="CA_dom_sf"/>
</dbReference>
<dbReference type="EMBL" id="KB097417">
    <property type="protein sequence ID" value="ESN97276.1"/>
    <property type="molecule type" value="Genomic_DNA"/>
</dbReference>
<dbReference type="InterPro" id="IPR001148">
    <property type="entry name" value="CA_dom"/>
</dbReference>
<dbReference type="EMBL" id="AMQM01006422">
    <property type="status" value="NOT_ANNOTATED_CDS"/>
    <property type="molecule type" value="Genomic_DNA"/>
</dbReference>
<dbReference type="PANTHER" id="PTHR18952:SF265">
    <property type="entry name" value="CARBONIC ANHYDRASE"/>
    <property type="match status" value="1"/>
</dbReference>
<keyword evidence="5" id="KW-0456">Lyase</keyword>
<organism evidence="9 10">
    <name type="scientific">Helobdella robusta</name>
    <name type="common">Californian leech</name>
    <dbReference type="NCBI Taxonomy" id="6412"/>
    <lineage>
        <taxon>Eukaryota</taxon>
        <taxon>Metazoa</taxon>
        <taxon>Spiralia</taxon>
        <taxon>Lophotrochozoa</taxon>
        <taxon>Annelida</taxon>
        <taxon>Clitellata</taxon>
        <taxon>Hirudinea</taxon>
        <taxon>Rhynchobdellida</taxon>
        <taxon>Glossiphoniidae</taxon>
        <taxon>Helobdella</taxon>
    </lineage>
</organism>
<keyword evidence="4" id="KW-0862">Zinc</keyword>
<feature type="domain" description="Alpha-carbonic anhydrase" evidence="7">
    <location>
        <begin position="1"/>
        <end position="116"/>
    </location>
</feature>
<name>T1G623_HELRO</name>
<evidence type="ECO:0000313" key="8">
    <source>
        <dbReference type="EMBL" id="ESN97276.1"/>
    </source>
</evidence>
<dbReference type="STRING" id="6412.T1G623"/>
<keyword evidence="3" id="KW-0479">Metal-binding</keyword>
<reference evidence="8 10" key="2">
    <citation type="journal article" date="2013" name="Nature">
        <title>Insights into bilaterian evolution from three spiralian genomes.</title>
        <authorList>
            <person name="Simakov O."/>
            <person name="Marletaz F."/>
            <person name="Cho S.J."/>
            <person name="Edsinger-Gonzales E."/>
            <person name="Havlak P."/>
            <person name="Hellsten U."/>
            <person name="Kuo D.H."/>
            <person name="Larsson T."/>
            <person name="Lv J."/>
            <person name="Arendt D."/>
            <person name="Savage R."/>
            <person name="Osoegawa K."/>
            <person name="de Jong P."/>
            <person name="Grimwood J."/>
            <person name="Chapman J.A."/>
            <person name="Shapiro H."/>
            <person name="Aerts A."/>
            <person name="Otillar R.P."/>
            <person name="Terry A.Y."/>
            <person name="Boore J.L."/>
            <person name="Grigoriev I.V."/>
            <person name="Lindberg D.R."/>
            <person name="Seaver E.C."/>
            <person name="Weisblat D.A."/>
            <person name="Putnam N.H."/>
            <person name="Rokhsar D.S."/>
        </authorList>
    </citation>
    <scope>NUCLEOTIDE SEQUENCE</scope>
</reference>
<evidence type="ECO:0000256" key="3">
    <source>
        <dbReference type="ARBA" id="ARBA00022723"/>
    </source>
</evidence>
<dbReference type="Gene3D" id="3.10.200.10">
    <property type="entry name" value="Alpha carbonic anhydrase"/>
    <property type="match status" value="1"/>
</dbReference>
<dbReference type="OrthoDB" id="429145at2759"/>
<evidence type="ECO:0000256" key="1">
    <source>
        <dbReference type="ARBA" id="ARBA00010718"/>
    </source>
</evidence>
<accession>T1G623</accession>
<dbReference type="eggNOG" id="KOG0382">
    <property type="taxonomic scope" value="Eukaryota"/>
</dbReference>
<evidence type="ECO:0000256" key="4">
    <source>
        <dbReference type="ARBA" id="ARBA00022833"/>
    </source>
</evidence>
<dbReference type="HOGENOM" id="CLU_146418_0_0_1"/>
<reference evidence="9" key="3">
    <citation type="submission" date="2015-06" db="UniProtKB">
        <authorList>
            <consortium name="EnsemblMetazoa"/>
        </authorList>
    </citation>
    <scope>IDENTIFICATION</scope>
</reference>
<evidence type="ECO:0000256" key="5">
    <source>
        <dbReference type="ARBA" id="ARBA00023239"/>
    </source>
</evidence>
<dbReference type="GO" id="GO:0008270">
    <property type="term" value="F:zinc ion binding"/>
    <property type="evidence" value="ECO:0007669"/>
    <property type="project" value="InterPro"/>
</dbReference>
<dbReference type="EnsemblMetazoa" id="HelroT85727">
    <property type="protein sequence ID" value="HelroP85727"/>
    <property type="gene ID" value="HelroG85727"/>
</dbReference>
<comment type="similarity">
    <text evidence="1">Belongs to the alpha-carbonic anhydrase family.</text>
</comment>
<dbReference type="GO" id="GO:0004089">
    <property type="term" value="F:carbonate dehydratase activity"/>
    <property type="evidence" value="ECO:0007669"/>
    <property type="project" value="UniProtKB-EC"/>
</dbReference>
<evidence type="ECO:0000313" key="9">
    <source>
        <dbReference type="EnsemblMetazoa" id="HelroP85727"/>
    </source>
</evidence>
<dbReference type="CTD" id="20216520"/>
<evidence type="ECO:0000313" key="10">
    <source>
        <dbReference type="Proteomes" id="UP000015101"/>
    </source>
</evidence>
<dbReference type="SUPFAM" id="SSF51069">
    <property type="entry name" value="Carbonic anhydrase"/>
    <property type="match status" value="1"/>
</dbReference>
<evidence type="ECO:0000259" key="7">
    <source>
        <dbReference type="PROSITE" id="PS51144"/>
    </source>
</evidence>
<evidence type="ECO:0000256" key="6">
    <source>
        <dbReference type="ARBA" id="ARBA00048348"/>
    </source>
</evidence>
<dbReference type="AlphaFoldDB" id="T1G623"/>
<dbReference type="GeneID" id="20216520"/>
<dbReference type="SMART" id="SM01057">
    <property type="entry name" value="Carb_anhydrase"/>
    <property type="match status" value="1"/>
</dbReference>
<dbReference type="KEGG" id="hro:HELRODRAFT_85727"/>
<dbReference type="Pfam" id="PF00194">
    <property type="entry name" value="Carb_anhydrase"/>
    <property type="match status" value="1"/>
</dbReference>
<keyword evidence="10" id="KW-1185">Reference proteome</keyword>